<keyword evidence="11" id="KW-0520">NAD</keyword>
<keyword evidence="5" id="KW-0813">Transport</keyword>
<evidence type="ECO:0000256" key="13">
    <source>
        <dbReference type="ARBA" id="ARBA00023136"/>
    </source>
</evidence>
<reference evidence="17" key="1">
    <citation type="submission" date="2021-05" db="EMBL/GenBank/DDBJ databases">
        <authorList>
            <person name="Ren X."/>
            <person name="Wang M."/>
        </authorList>
    </citation>
    <scope>NUCLEOTIDE SEQUENCE</scope>
</reference>
<dbReference type="PANTHER" id="PTHR11435:SF1">
    <property type="entry name" value="NADH-UBIQUINONE OXIDOREDUCTASE CHAIN 6"/>
    <property type="match status" value="1"/>
</dbReference>
<feature type="transmembrane region" description="Helical" evidence="16">
    <location>
        <begin position="132"/>
        <end position="154"/>
    </location>
</feature>
<evidence type="ECO:0000256" key="3">
    <source>
        <dbReference type="ARBA" id="ARBA00012944"/>
    </source>
</evidence>
<keyword evidence="13 16" id="KW-0472">Membrane</keyword>
<dbReference type="EMBL" id="MZ152216">
    <property type="protein sequence ID" value="QXE46440.1"/>
    <property type="molecule type" value="Genomic_DNA"/>
</dbReference>
<dbReference type="GO" id="GO:0031966">
    <property type="term" value="C:mitochondrial membrane"/>
    <property type="evidence" value="ECO:0007669"/>
    <property type="project" value="UniProtKB-SubCell"/>
</dbReference>
<evidence type="ECO:0000256" key="2">
    <source>
        <dbReference type="ARBA" id="ARBA00005698"/>
    </source>
</evidence>
<dbReference type="EC" id="7.1.1.2" evidence="3"/>
<dbReference type="AlphaFoldDB" id="A0A8H2SJ30"/>
<evidence type="ECO:0000256" key="4">
    <source>
        <dbReference type="ARBA" id="ARBA00021095"/>
    </source>
</evidence>
<keyword evidence="7 16" id="KW-0812">Transmembrane</keyword>
<evidence type="ECO:0000256" key="8">
    <source>
        <dbReference type="ARBA" id="ARBA00022967"/>
    </source>
</evidence>
<organism evidence="17">
    <name type="scientific">Cephalcia infumata</name>
    <dbReference type="NCBI Taxonomy" id="2048903"/>
    <lineage>
        <taxon>Eukaryota</taxon>
        <taxon>Metazoa</taxon>
        <taxon>Ecdysozoa</taxon>
        <taxon>Arthropoda</taxon>
        <taxon>Hexapoda</taxon>
        <taxon>Insecta</taxon>
        <taxon>Pterygota</taxon>
        <taxon>Neoptera</taxon>
        <taxon>Endopterygota</taxon>
        <taxon>Hymenoptera</taxon>
        <taxon>Pamphilioidea</taxon>
        <taxon>Pamphiliidae</taxon>
        <taxon>Cephalciinae</taxon>
        <taxon>Cephalcia</taxon>
    </lineage>
</organism>
<sequence length="166" mass="20163">MSIIFMLIKHPLSMMIIIIIYTINICMMVGLINKTFWFSYILFLIMLGGMMILFMYMTNLISNKIIKFNFLMFIMFLLILMFMNMIFIYIYNDYYLNFYLNMNNKEMIKLNYNLLMNFELNMYINKIFMTNYNYISLMLISYLFINLIAIVKIINIKKGPLRIINN</sequence>
<evidence type="ECO:0000256" key="9">
    <source>
        <dbReference type="ARBA" id="ARBA00022982"/>
    </source>
</evidence>
<comment type="similarity">
    <text evidence="2">Belongs to the complex I subunit 6 family.</text>
</comment>
<keyword evidence="6" id="KW-0679">Respiratory chain</keyword>
<keyword evidence="12 17" id="KW-0496">Mitochondrion</keyword>
<dbReference type="InterPro" id="IPR050269">
    <property type="entry name" value="ComplexI_Subunit6"/>
</dbReference>
<evidence type="ECO:0000256" key="11">
    <source>
        <dbReference type="ARBA" id="ARBA00023027"/>
    </source>
</evidence>
<protein>
    <recommendedName>
        <fullName evidence="4">NADH-ubiquinone oxidoreductase chain 6</fullName>
        <ecNumber evidence="3">7.1.1.2</ecNumber>
    </recommendedName>
    <alternativeName>
        <fullName evidence="14">NADH dehydrogenase subunit 6</fullName>
    </alternativeName>
</protein>
<evidence type="ECO:0000256" key="1">
    <source>
        <dbReference type="ARBA" id="ARBA00004225"/>
    </source>
</evidence>
<gene>
    <name evidence="17" type="primary">ND6</name>
</gene>
<name>A0A8H2SJ30_9HYME</name>
<comment type="catalytic activity">
    <reaction evidence="15">
        <text>a ubiquinone + NADH + 5 H(+)(in) = a ubiquinol + NAD(+) + 4 H(+)(out)</text>
        <dbReference type="Rhea" id="RHEA:29091"/>
        <dbReference type="Rhea" id="RHEA-COMP:9565"/>
        <dbReference type="Rhea" id="RHEA-COMP:9566"/>
        <dbReference type="ChEBI" id="CHEBI:15378"/>
        <dbReference type="ChEBI" id="CHEBI:16389"/>
        <dbReference type="ChEBI" id="CHEBI:17976"/>
        <dbReference type="ChEBI" id="CHEBI:57540"/>
        <dbReference type="ChEBI" id="CHEBI:57945"/>
        <dbReference type="EC" id="7.1.1.2"/>
    </reaction>
</comment>
<evidence type="ECO:0000256" key="7">
    <source>
        <dbReference type="ARBA" id="ARBA00022692"/>
    </source>
</evidence>
<accession>A0A8H2SJ30</accession>
<evidence type="ECO:0000256" key="15">
    <source>
        <dbReference type="ARBA" id="ARBA00049551"/>
    </source>
</evidence>
<evidence type="ECO:0000256" key="16">
    <source>
        <dbReference type="SAM" id="Phobius"/>
    </source>
</evidence>
<evidence type="ECO:0000256" key="10">
    <source>
        <dbReference type="ARBA" id="ARBA00022989"/>
    </source>
</evidence>
<evidence type="ECO:0000256" key="6">
    <source>
        <dbReference type="ARBA" id="ARBA00022660"/>
    </source>
</evidence>
<evidence type="ECO:0000256" key="5">
    <source>
        <dbReference type="ARBA" id="ARBA00022448"/>
    </source>
</evidence>
<feature type="transmembrane region" description="Helical" evidence="16">
    <location>
        <begin position="68"/>
        <end position="91"/>
    </location>
</feature>
<keyword evidence="9" id="KW-0249">Electron transport</keyword>
<keyword evidence="10 16" id="KW-1133">Transmembrane helix</keyword>
<comment type="subcellular location">
    <subcellularLocation>
        <location evidence="1">Mitochondrion membrane</location>
        <topology evidence="1">Multi-pass membrane protein</topology>
    </subcellularLocation>
</comment>
<proteinExistence type="inferred from homology"/>
<dbReference type="GO" id="GO:0008137">
    <property type="term" value="F:NADH dehydrogenase (ubiquinone) activity"/>
    <property type="evidence" value="ECO:0007669"/>
    <property type="project" value="UniProtKB-EC"/>
</dbReference>
<evidence type="ECO:0000256" key="14">
    <source>
        <dbReference type="ARBA" id="ARBA00031019"/>
    </source>
</evidence>
<evidence type="ECO:0000256" key="12">
    <source>
        <dbReference type="ARBA" id="ARBA00023128"/>
    </source>
</evidence>
<keyword evidence="8" id="KW-1278">Translocase</keyword>
<dbReference type="PANTHER" id="PTHR11435">
    <property type="entry name" value="NADH UBIQUINONE OXIDOREDUCTASE SUBUNIT ND6"/>
    <property type="match status" value="1"/>
</dbReference>
<geneLocation type="mitochondrion" evidence="17"/>
<evidence type="ECO:0000313" key="17">
    <source>
        <dbReference type="EMBL" id="QXE46440.1"/>
    </source>
</evidence>
<feature type="transmembrane region" description="Helical" evidence="16">
    <location>
        <begin position="12"/>
        <end position="31"/>
    </location>
</feature>
<feature type="transmembrane region" description="Helical" evidence="16">
    <location>
        <begin position="37"/>
        <end position="56"/>
    </location>
</feature>